<reference evidence="1 2" key="1">
    <citation type="journal article" date="2017" name="BMC Genomics">
        <title>Comparative genomic and phylogenomic analyses of the Bifidobacteriaceae family.</title>
        <authorList>
            <person name="Lugli G.A."/>
            <person name="Milani C."/>
            <person name="Turroni F."/>
            <person name="Duranti S."/>
            <person name="Mancabelli L."/>
            <person name="Mangifesta M."/>
            <person name="Ferrario C."/>
            <person name="Modesto M."/>
            <person name="Mattarelli P."/>
            <person name="Jiri K."/>
            <person name="van Sinderen D."/>
            <person name="Ventura M."/>
        </authorList>
    </citation>
    <scope>NUCLEOTIDE SEQUENCE [LARGE SCALE GENOMIC DNA]</scope>
    <source>
        <strain evidence="1 2">DSM 24742</strain>
    </source>
</reference>
<protein>
    <submittedName>
        <fullName evidence="1">Uncharacterized protein</fullName>
    </submittedName>
</protein>
<dbReference type="RefSeq" id="WP_094660657.1">
    <property type="nucleotide sequence ID" value="NZ_MWWR01000006.1"/>
</dbReference>
<proteinExistence type="predicted"/>
<sequence length="129" mass="14259">MSRQKQKGTRLETAVVDYMAWALGDHGIHRETLHGSMDVGDIGGVYLQGEPVTIEVKNTTRLDLAQHYREAEVEAGNKDSVMPILVQKRFGTGISTLDGVGRQWAIMTLETLCRLLNHGLPIGDEEDAE</sequence>
<dbReference type="Proteomes" id="UP000216725">
    <property type="component" value="Unassembled WGS sequence"/>
</dbReference>
<comment type="caution">
    <text evidence="1">The sequence shown here is derived from an EMBL/GenBank/DDBJ whole genome shotgun (WGS) entry which is preliminary data.</text>
</comment>
<accession>A0A261EY19</accession>
<name>A0A261EY19_9BIFI</name>
<organism evidence="1 2">
    <name type="scientific">Pseudoscardovia radai</name>
    <dbReference type="NCBI Taxonomy" id="987066"/>
    <lineage>
        <taxon>Bacteria</taxon>
        <taxon>Bacillati</taxon>
        <taxon>Actinomycetota</taxon>
        <taxon>Actinomycetes</taxon>
        <taxon>Bifidobacteriales</taxon>
        <taxon>Bifidobacteriaceae</taxon>
        <taxon>Pseudoscardovia</taxon>
    </lineage>
</organism>
<dbReference type="OrthoDB" id="3630198at2"/>
<dbReference type="AlphaFoldDB" id="A0A261EY19"/>
<keyword evidence="2" id="KW-1185">Reference proteome</keyword>
<dbReference type="EMBL" id="MWWR01000006">
    <property type="protein sequence ID" value="OZG51748.1"/>
    <property type="molecule type" value="Genomic_DNA"/>
</dbReference>
<gene>
    <name evidence="1" type="ORF">PSRA_0828</name>
</gene>
<evidence type="ECO:0000313" key="1">
    <source>
        <dbReference type="EMBL" id="OZG51748.1"/>
    </source>
</evidence>
<evidence type="ECO:0000313" key="2">
    <source>
        <dbReference type="Proteomes" id="UP000216725"/>
    </source>
</evidence>